<protein>
    <submittedName>
        <fullName evidence="2">Aste57867_12977 protein</fullName>
    </submittedName>
</protein>
<dbReference type="EMBL" id="CAADRA010005434">
    <property type="protein sequence ID" value="VFT89823.1"/>
    <property type="molecule type" value="Genomic_DNA"/>
</dbReference>
<dbReference type="Proteomes" id="UP000332933">
    <property type="component" value="Unassembled WGS sequence"/>
</dbReference>
<sequence length="106" mass="12286">MPSKKRTKIAPASAFVCQYTSKRCDRARSAKKNGELHRLCEYHRSKANRFQKEYKQRATYHKALISTLDAAADGHLDPIPFLADDYSFARWNDEDYQMLCDAIIRA</sequence>
<name>A0A485KYL4_9STRA</name>
<organism evidence="2 3">
    <name type="scientific">Aphanomyces stellatus</name>
    <dbReference type="NCBI Taxonomy" id="120398"/>
    <lineage>
        <taxon>Eukaryota</taxon>
        <taxon>Sar</taxon>
        <taxon>Stramenopiles</taxon>
        <taxon>Oomycota</taxon>
        <taxon>Saprolegniomycetes</taxon>
        <taxon>Saprolegniales</taxon>
        <taxon>Verrucalvaceae</taxon>
        <taxon>Aphanomyces</taxon>
    </lineage>
</organism>
<keyword evidence="3" id="KW-1185">Reference proteome</keyword>
<evidence type="ECO:0000313" key="3">
    <source>
        <dbReference type="Proteomes" id="UP000332933"/>
    </source>
</evidence>
<reference evidence="1" key="2">
    <citation type="submission" date="2019-06" db="EMBL/GenBank/DDBJ databases">
        <title>Genomics analysis of Aphanomyces spp. identifies a new class of oomycete effector associated with host adaptation.</title>
        <authorList>
            <person name="Gaulin E."/>
        </authorList>
    </citation>
    <scope>NUCLEOTIDE SEQUENCE</scope>
    <source>
        <strain evidence="1">CBS 578.67</strain>
    </source>
</reference>
<evidence type="ECO:0000313" key="1">
    <source>
        <dbReference type="EMBL" id="KAF0696279.1"/>
    </source>
</evidence>
<dbReference type="AlphaFoldDB" id="A0A485KYL4"/>
<dbReference type="EMBL" id="VJMH01005413">
    <property type="protein sequence ID" value="KAF0696279.1"/>
    <property type="molecule type" value="Genomic_DNA"/>
</dbReference>
<gene>
    <name evidence="2" type="primary">Aste57867_12977</name>
    <name evidence="1" type="ORF">As57867_012929</name>
    <name evidence="2" type="ORF">ASTE57867_12977</name>
</gene>
<reference evidence="2 3" key="1">
    <citation type="submission" date="2019-03" db="EMBL/GenBank/DDBJ databases">
        <authorList>
            <person name="Gaulin E."/>
            <person name="Dumas B."/>
        </authorList>
    </citation>
    <scope>NUCLEOTIDE SEQUENCE [LARGE SCALE GENOMIC DNA]</scope>
    <source>
        <strain evidence="2">CBS 568.67</strain>
    </source>
</reference>
<evidence type="ECO:0000313" key="2">
    <source>
        <dbReference type="EMBL" id="VFT89823.1"/>
    </source>
</evidence>
<accession>A0A485KYL4</accession>
<proteinExistence type="predicted"/>
<dbReference type="OrthoDB" id="59870at2759"/>